<evidence type="ECO:0000313" key="5">
    <source>
        <dbReference type="EMBL" id="SHE30572.1"/>
    </source>
</evidence>
<evidence type="ECO:0000259" key="4">
    <source>
        <dbReference type="Pfam" id="PF05426"/>
    </source>
</evidence>
<dbReference type="InterPro" id="IPR008929">
    <property type="entry name" value="Chondroitin_lyas"/>
</dbReference>
<protein>
    <submittedName>
        <fullName evidence="5">Alginate lyase</fullName>
    </submittedName>
</protein>
<dbReference type="GO" id="GO:0042597">
    <property type="term" value="C:periplasmic space"/>
    <property type="evidence" value="ECO:0007669"/>
    <property type="project" value="InterPro"/>
</dbReference>
<evidence type="ECO:0000256" key="2">
    <source>
        <dbReference type="ARBA" id="ARBA00023239"/>
    </source>
</evidence>
<dbReference type="PROSITE" id="PS51257">
    <property type="entry name" value="PROKAR_LIPOPROTEIN"/>
    <property type="match status" value="1"/>
</dbReference>
<dbReference type="OrthoDB" id="7210452at2"/>
<evidence type="ECO:0000256" key="1">
    <source>
        <dbReference type="ARBA" id="ARBA00022729"/>
    </source>
</evidence>
<name>A0A1M4SEI7_9BACT</name>
<evidence type="ECO:0000256" key="3">
    <source>
        <dbReference type="SAM" id="SignalP"/>
    </source>
</evidence>
<feature type="chain" id="PRO_5012115396" evidence="3">
    <location>
        <begin position="19"/>
        <end position="396"/>
    </location>
</feature>
<keyword evidence="6" id="KW-1185">Reference proteome</keyword>
<dbReference type="EMBL" id="FQUS01000001">
    <property type="protein sequence ID" value="SHE30572.1"/>
    <property type="molecule type" value="Genomic_DNA"/>
</dbReference>
<gene>
    <name evidence="5" type="ORF">SAMN05443144_10114</name>
</gene>
<dbReference type="RefSeq" id="WP_073058784.1">
    <property type="nucleotide sequence ID" value="NZ_FQUS01000001.1"/>
</dbReference>
<dbReference type="Proteomes" id="UP000184041">
    <property type="component" value="Unassembled WGS sequence"/>
</dbReference>
<reference evidence="5 6" key="1">
    <citation type="submission" date="2016-11" db="EMBL/GenBank/DDBJ databases">
        <authorList>
            <person name="Jaros S."/>
            <person name="Januszkiewicz K."/>
            <person name="Wedrychowicz H."/>
        </authorList>
    </citation>
    <scope>NUCLEOTIDE SEQUENCE [LARGE SCALE GENOMIC DNA]</scope>
    <source>
        <strain evidence="5 6">DSM 21986</strain>
    </source>
</reference>
<dbReference type="AlphaFoldDB" id="A0A1M4SEI7"/>
<keyword evidence="1 3" id="KW-0732">Signal</keyword>
<dbReference type="STRING" id="1194090.SAMN05443144_10114"/>
<dbReference type="Gene3D" id="1.50.10.100">
    <property type="entry name" value="Chondroitin AC/alginate lyase"/>
    <property type="match status" value="1"/>
</dbReference>
<feature type="signal peptide" evidence="3">
    <location>
        <begin position="1"/>
        <end position="18"/>
    </location>
</feature>
<sequence length="396" mass="45454">MKGQFILIRLFVSLLIVAACSNQREKEPDLLLANSQQENHLRKNYGQKITGMAEEALQEGPFSVMDKNFTPPSGDKHDYMSIGIYWWPNPDREDGLPWIRKDGQVNPQVREITDATYYNKTRNNGLVLGLAYHITGEEQYAAKAAELLKTWFLRDSTKMNPNLNFGQGVPGRTEGRRYGIIETRENAYIFDAIRLIQNSQFWNEENTKAMQAWFGQYLDWLLTSTLGQLEGETTNNHGIWYDFQVASIALALGDTVQVEKQLTRAKERIKEHIEADGSQPRELARTKSYSYSTMNLQGMMALAMIGEKIGMDLWNYQDEEGAGIQTALDFLLPAALQEQEWQHEQIEPIGESMDKLTKLLLVANYKYPDSNYGKTAKKIRELYELDHELLLGLYQF</sequence>
<feature type="domain" description="Alginate lyase" evidence="4">
    <location>
        <begin position="63"/>
        <end position="341"/>
    </location>
</feature>
<proteinExistence type="predicted"/>
<dbReference type="GO" id="GO:0016829">
    <property type="term" value="F:lyase activity"/>
    <property type="evidence" value="ECO:0007669"/>
    <property type="project" value="UniProtKB-KW"/>
</dbReference>
<organism evidence="5 6">
    <name type="scientific">Fodinibius roseus</name>
    <dbReference type="NCBI Taxonomy" id="1194090"/>
    <lineage>
        <taxon>Bacteria</taxon>
        <taxon>Pseudomonadati</taxon>
        <taxon>Balneolota</taxon>
        <taxon>Balneolia</taxon>
        <taxon>Balneolales</taxon>
        <taxon>Balneolaceae</taxon>
        <taxon>Fodinibius</taxon>
    </lineage>
</organism>
<dbReference type="InterPro" id="IPR008397">
    <property type="entry name" value="Alginate_lyase_dom"/>
</dbReference>
<evidence type="ECO:0000313" key="6">
    <source>
        <dbReference type="Proteomes" id="UP000184041"/>
    </source>
</evidence>
<keyword evidence="2 5" id="KW-0456">Lyase</keyword>
<dbReference type="SUPFAM" id="SSF48230">
    <property type="entry name" value="Chondroitin AC/alginate lyase"/>
    <property type="match status" value="1"/>
</dbReference>
<dbReference type="Pfam" id="PF05426">
    <property type="entry name" value="Alginate_lyase"/>
    <property type="match status" value="1"/>
</dbReference>
<accession>A0A1M4SEI7</accession>